<dbReference type="Proteomes" id="UP001152523">
    <property type="component" value="Unassembled WGS sequence"/>
</dbReference>
<organism evidence="4 5">
    <name type="scientific">Cuscuta epithymum</name>
    <dbReference type="NCBI Taxonomy" id="186058"/>
    <lineage>
        <taxon>Eukaryota</taxon>
        <taxon>Viridiplantae</taxon>
        <taxon>Streptophyta</taxon>
        <taxon>Embryophyta</taxon>
        <taxon>Tracheophyta</taxon>
        <taxon>Spermatophyta</taxon>
        <taxon>Magnoliopsida</taxon>
        <taxon>eudicotyledons</taxon>
        <taxon>Gunneridae</taxon>
        <taxon>Pentapetalae</taxon>
        <taxon>asterids</taxon>
        <taxon>lamiids</taxon>
        <taxon>Solanales</taxon>
        <taxon>Convolvulaceae</taxon>
        <taxon>Cuscuteae</taxon>
        <taxon>Cuscuta</taxon>
        <taxon>Cuscuta subgen. Cuscuta</taxon>
    </lineage>
</organism>
<dbReference type="InterPro" id="IPR036361">
    <property type="entry name" value="SAP_dom_sf"/>
</dbReference>
<feature type="compositionally biased region" description="Acidic residues" evidence="1">
    <location>
        <begin position="57"/>
        <end position="85"/>
    </location>
</feature>
<dbReference type="InterPro" id="IPR056116">
    <property type="entry name" value="DUF7699"/>
</dbReference>
<feature type="compositionally biased region" description="Acidic residues" evidence="1">
    <location>
        <begin position="23"/>
        <end position="36"/>
    </location>
</feature>
<evidence type="ECO:0008006" key="6">
    <source>
        <dbReference type="Google" id="ProtNLM"/>
    </source>
</evidence>
<feature type="region of interest" description="Disordered" evidence="1">
    <location>
        <begin position="1"/>
        <end position="85"/>
    </location>
</feature>
<feature type="domain" description="DUF7699" evidence="3">
    <location>
        <begin position="161"/>
        <end position="245"/>
    </location>
</feature>
<feature type="region of interest" description="Disordered" evidence="1">
    <location>
        <begin position="394"/>
        <end position="418"/>
    </location>
</feature>
<evidence type="ECO:0000259" key="2">
    <source>
        <dbReference type="Pfam" id="PF02037"/>
    </source>
</evidence>
<feature type="region of interest" description="Disordered" evidence="1">
    <location>
        <begin position="259"/>
        <end position="353"/>
    </location>
</feature>
<dbReference type="SUPFAM" id="SSF68906">
    <property type="entry name" value="SAP domain"/>
    <property type="match status" value="1"/>
</dbReference>
<dbReference type="AlphaFoldDB" id="A0AAV0GE27"/>
<feature type="compositionally biased region" description="Basic residues" evidence="1">
    <location>
        <begin position="274"/>
        <end position="293"/>
    </location>
</feature>
<dbReference type="EMBL" id="CAMAPF010001079">
    <property type="protein sequence ID" value="CAH9145506.1"/>
    <property type="molecule type" value="Genomic_DNA"/>
</dbReference>
<reference evidence="4" key="1">
    <citation type="submission" date="2022-07" db="EMBL/GenBank/DDBJ databases">
        <authorList>
            <person name="Macas J."/>
            <person name="Novak P."/>
            <person name="Neumann P."/>
        </authorList>
    </citation>
    <scope>NUCLEOTIDE SEQUENCE</scope>
</reference>
<dbReference type="Pfam" id="PF24766">
    <property type="entry name" value="DUF7699"/>
    <property type="match status" value="1"/>
</dbReference>
<sequence>MTRTRCQNRAPIIISSSSSSGSEEAEYSETSESDYEFDGHSVDTLSSTSCEIHPESEESEESEWNESDDERDESTECEEVKEEDSDQHLSKAIHFLRGKAELEDLKLVECKAYLRKHGLRLSGTKEQCVERIMEHWRIKDGKGETFYPRSSFNIDCTGDVCKGDVVLFTQKVYKKFDKMTRSGKVSGKRTIAGRIVKESYGAAKQQHTFTVEVLWSQGFKKLPPLFPLLVKGRNLYKLKTFRQRWKNEKERLGVLSEKHRRGAAARLVRETRKMRSMKRKQSLTSKKGAKKRKREEDHIQKRGNNKKTKSHHGRKPKEITSSRPQIPPNRPNVSYHARGKASQPFNSRPDMYHNQGTLFPPQNYGQFGSEDYNQRITYPVSYERAFVCTTNLPHENTSSSVMANRNRREYGRRHHPHP</sequence>
<accession>A0AAV0GE27</accession>
<protein>
    <recommendedName>
        <fullName evidence="6">SAP domain-containing protein</fullName>
    </recommendedName>
</protein>
<proteinExistence type="predicted"/>
<comment type="caution">
    <text evidence="4">The sequence shown here is derived from an EMBL/GenBank/DDBJ whole genome shotgun (WGS) entry which is preliminary data.</text>
</comment>
<gene>
    <name evidence="4" type="ORF">CEPIT_LOCUS42270</name>
</gene>
<evidence type="ECO:0000256" key="1">
    <source>
        <dbReference type="SAM" id="MobiDB-lite"/>
    </source>
</evidence>
<dbReference type="PANTHER" id="PTHR35323">
    <property type="entry name" value="SAP DOMAIN-CONTAINING PROTEIN"/>
    <property type="match status" value="1"/>
</dbReference>
<dbReference type="Pfam" id="PF02037">
    <property type="entry name" value="SAP"/>
    <property type="match status" value="1"/>
</dbReference>
<feature type="compositionally biased region" description="Polar residues" evidence="1">
    <location>
        <begin position="394"/>
        <end position="403"/>
    </location>
</feature>
<feature type="domain" description="SAP" evidence="2">
    <location>
        <begin position="102"/>
        <end position="137"/>
    </location>
</feature>
<evidence type="ECO:0000313" key="5">
    <source>
        <dbReference type="Proteomes" id="UP001152523"/>
    </source>
</evidence>
<dbReference type="Gene3D" id="1.10.720.30">
    <property type="entry name" value="SAP domain"/>
    <property type="match status" value="1"/>
</dbReference>
<evidence type="ECO:0000313" key="4">
    <source>
        <dbReference type="EMBL" id="CAH9145506.1"/>
    </source>
</evidence>
<dbReference type="PANTHER" id="PTHR35323:SF2">
    <property type="entry name" value="SAP DOMAIN-CONTAINING PROTEIN"/>
    <property type="match status" value="1"/>
</dbReference>
<name>A0AAV0GE27_9ASTE</name>
<evidence type="ECO:0000259" key="3">
    <source>
        <dbReference type="Pfam" id="PF24766"/>
    </source>
</evidence>
<dbReference type="InterPro" id="IPR003034">
    <property type="entry name" value="SAP_dom"/>
</dbReference>
<feature type="compositionally biased region" description="Basic residues" evidence="1">
    <location>
        <begin position="301"/>
        <end position="315"/>
    </location>
</feature>
<keyword evidence="5" id="KW-1185">Reference proteome</keyword>